<keyword evidence="3" id="KW-1185">Reference proteome</keyword>
<reference evidence="2 3" key="1">
    <citation type="submission" date="2018-06" db="EMBL/GenBank/DDBJ databases">
        <title>Comparative genomics reveals the genomic features of Rhizophagus irregularis, R. cerebriforme, R. diaphanum and Gigaspora rosea, and their symbiotic lifestyle signature.</title>
        <authorList>
            <person name="Morin E."/>
            <person name="San Clemente H."/>
            <person name="Chen E.C.H."/>
            <person name="De La Providencia I."/>
            <person name="Hainaut M."/>
            <person name="Kuo A."/>
            <person name="Kohler A."/>
            <person name="Murat C."/>
            <person name="Tang N."/>
            <person name="Roy S."/>
            <person name="Loubradou J."/>
            <person name="Henrissat B."/>
            <person name="Grigoriev I.V."/>
            <person name="Corradi N."/>
            <person name="Roux C."/>
            <person name="Martin F.M."/>
        </authorList>
    </citation>
    <scope>NUCLEOTIDE SEQUENCE [LARGE SCALE GENOMIC DNA]</scope>
    <source>
        <strain evidence="2 3">DAOM 227022</strain>
    </source>
</reference>
<organism evidence="2 3">
    <name type="scientific">Glomus cerebriforme</name>
    <dbReference type="NCBI Taxonomy" id="658196"/>
    <lineage>
        <taxon>Eukaryota</taxon>
        <taxon>Fungi</taxon>
        <taxon>Fungi incertae sedis</taxon>
        <taxon>Mucoromycota</taxon>
        <taxon>Glomeromycotina</taxon>
        <taxon>Glomeromycetes</taxon>
        <taxon>Glomerales</taxon>
        <taxon>Glomeraceae</taxon>
        <taxon>Glomus</taxon>
    </lineage>
</organism>
<sequence>MSEILESLKETQHNSLKTLIFNSILIDYDVYFVFYLKYFQNLQELRFIKCIYKQVWRLNKIDIEKRNYYEEGLWLSNLKLLQIDNLDEYNDKLSSILLGCFPLINEI</sequence>
<dbReference type="AlphaFoldDB" id="A0A397TL23"/>
<dbReference type="EMBL" id="QKYT01000056">
    <property type="protein sequence ID" value="RIA95711.1"/>
    <property type="molecule type" value="Genomic_DNA"/>
</dbReference>
<dbReference type="EMBL" id="QKYT01001828">
    <property type="protein sequence ID" value="RIA78917.1"/>
    <property type="molecule type" value="Genomic_DNA"/>
</dbReference>
<name>A0A397TL23_9GLOM</name>
<gene>
    <name evidence="2" type="ORF">C1645_816294</name>
    <name evidence="1" type="ORF">C1645_842067</name>
</gene>
<evidence type="ECO:0000313" key="3">
    <source>
        <dbReference type="Proteomes" id="UP000265703"/>
    </source>
</evidence>
<comment type="caution">
    <text evidence="2">The sequence shown here is derived from an EMBL/GenBank/DDBJ whole genome shotgun (WGS) entry which is preliminary data.</text>
</comment>
<protein>
    <submittedName>
        <fullName evidence="2">Uncharacterized protein</fullName>
    </submittedName>
</protein>
<accession>A0A397TL23</accession>
<dbReference type="Proteomes" id="UP000265703">
    <property type="component" value="Unassembled WGS sequence"/>
</dbReference>
<evidence type="ECO:0000313" key="2">
    <source>
        <dbReference type="EMBL" id="RIA95711.1"/>
    </source>
</evidence>
<evidence type="ECO:0000313" key="1">
    <source>
        <dbReference type="EMBL" id="RIA78917.1"/>
    </source>
</evidence>
<proteinExistence type="predicted"/>